<keyword evidence="2" id="KW-1185">Reference proteome</keyword>
<dbReference type="AlphaFoldDB" id="E3BHF5"/>
<organism evidence="1 2">
    <name type="scientific">Vibrio caribbeanicus ATCC BAA-2122</name>
    <dbReference type="NCBI Taxonomy" id="796620"/>
    <lineage>
        <taxon>Bacteria</taxon>
        <taxon>Pseudomonadati</taxon>
        <taxon>Pseudomonadota</taxon>
        <taxon>Gammaproteobacteria</taxon>
        <taxon>Vibrionales</taxon>
        <taxon>Vibrionaceae</taxon>
        <taxon>Vibrio</taxon>
    </lineage>
</organism>
<sequence length="79" mass="8833">MWTVWCAAIVVFGAHQVSTASQHAFYACDLPKTEGMGIFPQNLFPSVVFFKQELCGARDELFLHTLAMLKIGIVSQWKA</sequence>
<protein>
    <submittedName>
        <fullName evidence="1">Uncharacterized protein</fullName>
    </submittedName>
</protein>
<dbReference type="EMBL" id="AEIU01000057">
    <property type="protein sequence ID" value="EFP97486.1"/>
    <property type="molecule type" value="Genomic_DNA"/>
</dbReference>
<dbReference type="Proteomes" id="UP000002943">
    <property type="component" value="Unassembled WGS sequence"/>
</dbReference>
<accession>E3BHF5</accession>
<comment type="caution">
    <text evidence="1">The sequence shown here is derived from an EMBL/GenBank/DDBJ whole genome shotgun (WGS) entry which is preliminary data.</text>
</comment>
<evidence type="ECO:0000313" key="1">
    <source>
        <dbReference type="EMBL" id="EFP97486.1"/>
    </source>
</evidence>
<gene>
    <name evidence="1" type="ORF">VIBC2010_00020</name>
</gene>
<name>E3BHF5_9VIBR</name>
<evidence type="ECO:0000313" key="2">
    <source>
        <dbReference type="Proteomes" id="UP000002943"/>
    </source>
</evidence>
<proteinExistence type="predicted"/>
<reference evidence="1 2" key="1">
    <citation type="journal article" date="2012" name="Int. J. Syst. Evol. Microbiol.">
        <title>Vibrio caribbeanicus sp. nov., isolated from the marine sponge Scleritoderma cyanea.</title>
        <authorList>
            <person name="Hoffmann M."/>
            <person name="Monday S.R."/>
            <person name="Allard M.W."/>
            <person name="Strain E.A."/>
            <person name="Whittaker P."/>
            <person name="Naum M."/>
            <person name="McCarthy P.J."/>
            <person name="Lopez J.V."/>
            <person name="Fischer M."/>
            <person name="Brown E.W."/>
        </authorList>
    </citation>
    <scope>NUCLEOTIDE SEQUENCE [LARGE SCALE GENOMIC DNA]</scope>
    <source>
        <strain evidence="1 2">ATCC BAA-2122</strain>
    </source>
</reference>